<keyword evidence="1" id="KW-0677">Repeat</keyword>
<keyword evidence="2" id="KW-0611">Plant defense</keyword>
<proteinExistence type="predicted"/>
<feature type="region of interest" description="Disordered" evidence="3">
    <location>
        <begin position="69"/>
        <end position="105"/>
    </location>
</feature>
<protein>
    <submittedName>
        <fullName evidence="6 7">Uncharacterized protein LOC108855174</fullName>
    </submittedName>
</protein>
<feature type="domain" description="Disease resistance R13L4/SHOC-2-like LRR" evidence="4">
    <location>
        <begin position="394"/>
        <end position="569"/>
    </location>
</feature>
<evidence type="ECO:0000256" key="3">
    <source>
        <dbReference type="SAM" id="MobiDB-lite"/>
    </source>
</evidence>
<reference evidence="5" key="1">
    <citation type="journal article" date="2019" name="Database">
        <title>The radish genome database (RadishGD): an integrated information resource for radish genomics.</title>
        <authorList>
            <person name="Yu H.J."/>
            <person name="Baek S."/>
            <person name="Lee Y.J."/>
            <person name="Cho A."/>
            <person name="Mun J.H."/>
        </authorList>
    </citation>
    <scope>NUCLEOTIDE SEQUENCE [LARGE SCALE GENOMIC DNA]</scope>
    <source>
        <strain evidence="5">cv. WK10039</strain>
    </source>
</reference>
<dbReference type="Gene3D" id="3.80.10.10">
    <property type="entry name" value="Ribonuclease Inhibitor"/>
    <property type="match status" value="1"/>
</dbReference>
<dbReference type="Gene3D" id="1.10.10.10">
    <property type="entry name" value="Winged helix-like DNA-binding domain superfamily/Winged helix DNA-binding domain"/>
    <property type="match status" value="1"/>
</dbReference>
<evidence type="ECO:0000256" key="2">
    <source>
        <dbReference type="ARBA" id="ARBA00022821"/>
    </source>
</evidence>
<dbReference type="InterPro" id="IPR032675">
    <property type="entry name" value="LRR_dom_sf"/>
</dbReference>
<dbReference type="InterPro" id="IPR055414">
    <property type="entry name" value="LRR_R13L4/SHOC2-like"/>
</dbReference>
<dbReference type="PANTHER" id="PTHR47186">
    <property type="entry name" value="LEUCINE-RICH REPEAT-CONTAINING PROTEIN 57"/>
    <property type="match status" value="1"/>
</dbReference>
<feature type="compositionally biased region" description="Basic and acidic residues" evidence="3">
    <location>
        <begin position="684"/>
        <end position="734"/>
    </location>
</feature>
<dbReference type="KEGG" id="rsz:108855174"/>
<dbReference type="OrthoDB" id="1110401at2759"/>
<feature type="region of interest" description="Disordered" evidence="3">
    <location>
        <begin position="26"/>
        <end position="55"/>
    </location>
</feature>
<feature type="region of interest" description="Disordered" evidence="3">
    <location>
        <begin position="571"/>
        <end position="977"/>
    </location>
</feature>
<accession>A0A6J0NKX6</accession>
<dbReference type="AlphaFoldDB" id="A0A6J0NKX6"/>
<dbReference type="SUPFAM" id="SSF52058">
    <property type="entry name" value="L domain-like"/>
    <property type="match status" value="1"/>
</dbReference>
<dbReference type="RefSeq" id="XP_018484424.2">
    <property type="nucleotide sequence ID" value="XM_018628922.2"/>
</dbReference>
<dbReference type="PANTHER" id="PTHR47186:SF54">
    <property type="entry name" value="DISEASE RESISTANCE RPP13-LIKE PROTEIN 4"/>
    <property type="match status" value="1"/>
</dbReference>
<dbReference type="RefSeq" id="XP_018484423.2">
    <property type="nucleotide sequence ID" value="XM_018628921.2"/>
</dbReference>
<reference evidence="6 7" key="2">
    <citation type="submission" date="2025-04" db="UniProtKB">
        <authorList>
            <consortium name="RefSeq"/>
        </authorList>
    </citation>
    <scope>IDENTIFICATION</scope>
    <source>
        <tissue evidence="6 7">Leaf</tissue>
    </source>
</reference>
<sequence>MTQKCTIDQIKGFLIDLQSQLDDIKESKKDTDDLQSELDATIQSKKDNEGLRQPSSWWGRIREAVKKGLKVKKETSTHASDSGEGSQGGSRKSKRSPRQDQEDANLEISKLQNDIRQMKAAFEKLDNFQSSISKSLKTEVPLNKLKAILSKTDSVKSRARDLKEIRRKVLNLKGQIPSLLKKQSSIGLSVTDSQTAEENGEIVETGSDIFLPSLHAETESDISVDFKHSSAFEEVVDTFEVLEFQHMLCLLSLAVFPENKEVKKTMLMYWWIGEGFIAYEESENTVTTILDEFSRKGLIEAVEDERKLKPSGYKMDPHVHAAVVYLARRMELFDLYSKGKLKMKRSERNNVCLVKGSSLQPEAKASKMRPKDLNSVFNSSERYPDFTFKWFPEMETLKVLYLGRWERTAQRHIEVESTKFLKDMKSLKNLRLVSFQGISRIENLKDLTCSLPELVILDLRACYNLEGLPKDIGSLESLVYLDVSECYMLDRMPPEVSRLRRLQVLKGFVISESDDEKECAVKYLVELRKLSITVNRYDFRVEDFMESLKDLEQLESLKIAWGARFRDETQKHNKDLKEGEDDDDDDDEAQKKGQRSEEKKDGNIEEGKKRHDEVNAESLKSVEGDKGNAAQEEGKNVNEDKGKAGTEEEGKKQDKVDEEKSRSEDGVEGVKKGIPSSESTNTIESKKTYDKQEEKRDGEKEKVNPEEEKKKDEVKEVTSKPEDEKKSPPQESSKDTVQSKADEGDKQEEIRDGEKDKTKGEKKDEKTSPPQEFKHTVTNKPDDHHIQEEKRDGEKDIIEEERKTSPAQESKDTVQNKPDEGEKQEEKIFKTEGEKKVELKAENSEPGKVDKKTSPPQESKDTVQSKPDDDHHIQEEKRDGEKDITEEEKKTSPAQESKDTIQSKADDHKENSKVQEKGDGEKIKPALKKPDDDEGEAKTQKLDKNKLSKKVSFSEEPRAPVQKKPATKESGSRTSKLFTMKKTETKKLGKGMKEDLGIGTSKLPSSLKKLELECYPKKEPPVWLNPKTLDNLTKLSIKGGNLSKFSDEPLNAENKCGVEILRLKYLHEFKAEWKDLQTLFPRLKLLEKFKCPKVAFCPTDGHGVWRSHP</sequence>
<gene>
    <name evidence="6 7" type="primary">LOC108855174</name>
</gene>
<organism evidence="5 6">
    <name type="scientific">Raphanus sativus</name>
    <name type="common">Radish</name>
    <name type="synonym">Raphanus raphanistrum var. sativus</name>
    <dbReference type="NCBI Taxonomy" id="3726"/>
    <lineage>
        <taxon>Eukaryota</taxon>
        <taxon>Viridiplantae</taxon>
        <taxon>Streptophyta</taxon>
        <taxon>Embryophyta</taxon>
        <taxon>Tracheophyta</taxon>
        <taxon>Spermatophyta</taxon>
        <taxon>Magnoliopsida</taxon>
        <taxon>eudicotyledons</taxon>
        <taxon>Gunneridae</taxon>
        <taxon>Pentapetalae</taxon>
        <taxon>rosids</taxon>
        <taxon>malvids</taxon>
        <taxon>Brassicales</taxon>
        <taxon>Brassicaceae</taxon>
        <taxon>Brassiceae</taxon>
        <taxon>Raphanus</taxon>
    </lineage>
</organism>
<evidence type="ECO:0000313" key="5">
    <source>
        <dbReference type="Proteomes" id="UP000504610"/>
    </source>
</evidence>
<feature type="compositionally biased region" description="Basic and acidic residues" evidence="3">
    <location>
        <begin position="740"/>
        <end position="958"/>
    </location>
</feature>
<evidence type="ECO:0000313" key="6">
    <source>
        <dbReference type="RefSeq" id="XP_018484423.2"/>
    </source>
</evidence>
<evidence type="ECO:0000256" key="1">
    <source>
        <dbReference type="ARBA" id="ARBA00022737"/>
    </source>
</evidence>
<feature type="compositionally biased region" description="Basic and acidic residues" evidence="3">
    <location>
        <begin position="589"/>
        <end position="671"/>
    </location>
</feature>
<keyword evidence="5" id="KW-1185">Reference proteome</keyword>
<dbReference type="Proteomes" id="UP000504610">
    <property type="component" value="Chromosome 4"/>
</dbReference>
<dbReference type="GO" id="GO:0006952">
    <property type="term" value="P:defense response"/>
    <property type="evidence" value="ECO:0007669"/>
    <property type="project" value="UniProtKB-KW"/>
</dbReference>
<dbReference type="GeneID" id="108855174"/>
<feature type="compositionally biased region" description="Acidic residues" evidence="3">
    <location>
        <begin position="578"/>
        <end position="588"/>
    </location>
</feature>
<evidence type="ECO:0000313" key="7">
    <source>
        <dbReference type="RefSeq" id="XP_018484424.2"/>
    </source>
</evidence>
<dbReference type="Pfam" id="PF23598">
    <property type="entry name" value="LRR_14"/>
    <property type="match status" value="1"/>
</dbReference>
<evidence type="ECO:0000259" key="4">
    <source>
        <dbReference type="Pfam" id="PF23598"/>
    </source>
</evidence>
<name>A0A6J0NKX6_RAPSA</name>
<dbReference type="InterPro" id="IPR036388">
    <property type="entry name" value="WH-like_DNA-bd_sf"/>
</dbReference>